<dbReference type="RefSeq" id="WP_343903962.1">
    <property type="nucleotide sequence ID" value="NZ_BAAAIS010000002.1"/>
</dbReference>
<reference evidence="3" key="1">
    <citation type="journal article" date="2019" name="Int. J. Syst. Evol. Microbiol.">
        <title>The Global Catalogue of Microorganisms (GCM) 10K type strain sequencing project: providing services to taxonomists for standard genome sequencing and annotation.</title>
        <authorList>
            <consortium name="The Broad Institute Genomics Platform"/>
            <consortium name="The Broad Institute Genome Sequencing Center for Infectious Disease"/>
            <person name="Wu L."/>
            <person name="Ma J."/>
        </authorList>
    </citation>
    <scope>NUCLEOTIDE SEQUENCE [LARGE SCALE GENOMIC DNA]</scope>
    <source>
        <strain evidence="3">JCM 11650</strain>
    </source>
</reference>
<keyword evidence="3" id="KW-1185">Reference proteome</keyword>
<organism evidence="2 3">
    <name type="scientific">Brachybacterium rhamnosum</name>
    <dbReference type="NCBI Taxonomy" id="173361"/>
    <lineage>
        <taxon>Bacteria</taxon>
        <taxon>Bacillati</taxon>
        <taxon>Actinomycetota</taxon>
        <taxon>Actinomycetes</taxon>
        <taxon>Micrococcales</taxon>
        <taxon>Dermabacteraceae</taxon>
        <taxon>Brachybacterium</taxon>
    </lineage>
</organism>
<evidence type="ECO:0000259" key="1">
    <source>
        <dbReference type="Pfam" id="PF09860"/>
    </source>
</evidence>
<name>A0ABW4PVA9_9MICO</name>
<evidence type="ECO:0000313" key="2">
    <source>
        <dbReference type="EMBL" id="MFD1834734.1"/>
    </source>
</evidence>
<dbReference type="Pfam" id="PF09860">
    <property type="entry name" value="DUF2087"/>
    <property type="match status" value="1"/>
</dbReference>
<dbReference type="InterPro" id="IPR018656">
    <property type="entry name" value="DUF2087"/>
</dbReference>
<protein>
    <submittedName>
        <fullName evidence="2">DUF2087 domain-containing protein</fullName>
    </submittedName>
</protein>
<gene>
    <name evidence="2" type="ORF">ACFSDA_06550</name>
</gene>
<proteinExistence type="predicted"/>
<feature type="domain" description="DUF2087" evidence="1">
    <location>
        <begin position="96"/>
        <end position="167"/>
    </location>
</feature>
<accession>A0ABW4PVA9</accession>
<dbReference type="Proteomes" id="UP001597280">
    <property type="component" value="Unassembled WGS sequence"/>
</dbReference>
<sequence length="180" mass="18878">MTEQSTGRETEDAAQEVDAALREARMLLSMLSAPALRAGIGAALQGEGPTDPAVAGPLSRLSWLTADGAVDHALLRARVDALGTLLGDGAILSARRLTSLPVTEEERRELAGRIVRLAWERLGSPRFVTEPELTAALAMVTADAALVRRAAVDAGALRRTPDGARYELAATAPEPHADPA</sequence>
<comment type="caution">
    <text evidence="2">The sequence shown here is derived from an EMBL/GenBank/DDBJ whole genome shotgun (WGS) entry which is preliminary data.</text>
</comment>
<evidence type="ECO:0000313" key="3">
    <source>
        <dbReference type="Proteomes" id="UP001597280"/>
    </source>
</evidence>
<dbReference type="EMBL" id="JBHUFL010000002">
    <property type="protein sequence ID" value="MFD1834734.1"/>
    <property type="molecule type" value="Genomic_DNA"/>
</dbReference>